<keyword evidence="2" id="KW-0255">Endonuclease</keyword>
<dbReference type="InterPro" id="IPR029471">
    <property type="entry name" value="HNH_5"/>
</dbReference>
<keyword evidence="2" id="KW-0378">Hydrolase</keyword>
<reference evidence="2" key="1">
    <citation type="submission" date="2022-10" db="EMBL/GenBank/DDBJ databases">
        <title>Completed Genome Sequence of two octocoral isolated bacterium, Endozoicomonas euniceicola EF212T and Endozoicomonas gorgoniicola PS125T.</title>
        <authorList>
            <person name="Chiou Y.-J."/>
            <person name="Chen Y.-H."/>
        </authorList>
    </citation>
    <scope>NUCLEOTIDE SEQUENCE</scope>
    <source>
        <strain evidence="2">EF212</strain>
    </source>
</reference>
<dbReference type="RefSeq" id="WP_262597330.1">
    <property type="nucleotide sequence ID" value="NZ_CP103300.1"/>
</dbReference>
<dbReference type="EMBL" id="CP103300">
    <property type="protein sequence ID" value="UYM15363.1"/>
    <property type="molecule type" value="Genomic_DNA"/>
</dbReference>
<evidence type="ECO:0000313" key="2">
    <source>
        <dbReference type="EMBL" id="UYM15363.1"/>
    </source>
</evidence>
<gene>
    <name evidence="2" type="ORF">NX720_21300</name>
</gene>
<dbReference type="PANTHER" id="PTHR33877:SF2">
    <property type="entry name" value="OS07G0170200 PROTEIN"/>
    <property type="match status" value="1"/>
</dbReference>
<keyword evidence="3" id="KW-1185">Reference proteome</keyword>
<dbReference type="Gene3D" id="1.10.30.50">
    <property type="match status" value="1"/>
</dbReference>
<evidence type="ECO:0000313" key="3">
    <source>
        <dbReference type="Proteomes" id="UP001163255"/>
    </source>
</evidence>
<dbReference type="Proteomes" id="UP001163255">
    <property type="component" value="Chromosome"/>
</dbReference>
<dbReference type="InterPro" id="IPR003615">
    <property type="entry name" value="HNH_nuc"/>
</dbReference>
<name>A0ABY6GRJ0_9GAMM</name>
<dbReference type="Pfam" id="PF14279">
    <property type="entry name" value="HNH_5"/>
    <property type="match status" value="1"/>
</dbReference>
<organism evidence="2 3">
    <name type="scientific">Endozoicomonas euniceicola</name>
    <dbReference type="NCBI Taxonomy" id="1234143"/>
    <lineage>
        <taxon>Bacteria</taxon>
        <taxon>Pseudomonadati</taxon>
        <taxon>Pseudomonadota</taxon>
        <taxon>Gammaproteobacteria</taxon>
        <taxon>Oceanospirillales</taxon>
        <taxon>Endozoicomonadaceae</taxon>
        <taxon>Endozoicomonas</taxon>
    </lineage>
</organism>
<keyword evidence="2" id="KW-0540">Nuclease</keyword>
<sequence length="218" mass="25235">MPTARLFGEHKEVDLYQGLISGGPVLYILRLNTAGQPVQWLTWQQTVCLYSRELVVWSLGDIIYRVRGGRNRWHDNPTVIEVPSIVACGGRRLFPFRNNPALTNVSLFERDNYQCLYCGKYFRRSLLTRDHIVPTSRGGKDDWMNVVAACRRCNQHKSNHLLEEVDMSLLALPYRPNAAEYLAMVNSRRILPEQAEYLSSQFSANCRWSIRRKRDSNS</sequence>
<dbReference type="CDD" id="cd00085">
    <property type="entry name" value="HNHc"/>
    <property type="match status" value="1"/>
</dbReference>
<dbReference type="InterPro" id="IPR052892">
    <property type="entry name" value="NA-targeting_endonuclease"/>
</dbReference>
<dbReference type="SMART" id="SM00507">
    <property type="entry name" value="HNHc"/>
    <property type="match status" value="1"/>
</dbReference>
<feature type="domain" description="HNH nuclease" evidence="1">
    <location>
        <begin position="102"/>
        <end position="155"/>
    </location>
</feature>
<evidence type="ECO:0000259" key="1">
    <source>
        <dbReference type="SMART" id="SM00507"/>
    </source>
</evidence>
<dbReference type="PANTHER" id="PTHR33877">
    <property type="entry name" value="SLL1193 PROTEIN"/>
    <property type="match status" value="1"/>
</dbReference>
<accession>A0ABY6GRJ0</accession>
<protein>
    <submittedName>
        <fullName evidence="2">HNH endonuclease</fullName>
    </submittedName>
</protein>
<proteinExistence type="predicted"/>
<dbReference type="GO" id="GO:0004519">
    <property type="term" value="F:endonuclease activity"/>
    <property type="evidence" value="ECO:0007669"/>
    <property type="project" value="UniProtKB-KW"/>
</dbReference>